<dbReference type="Gene3D" id="3.10.20.370">
    <property type="match status" value="1"/>
</dbReference>
<proteinExistence type="predicted"/>
<keyword evidence="15" id="KW-0511">Multifunctional enzyme</keyword>
<dbReference type="GO" id="GO:0003887">
    <property type="term" value="F:DNA-directed DNA polymerase activity"/>
    <property type="evidence" value="ECO:0007669"/>
    <property type="project" value="UniProtKB-KW"/>
</dbReference>
<dbReference type="Proteomes" id="UP001152484">
    <property type="component" value="Unassembled WGS sequence"/>
</dbReference>
<sequence>MAPAELQELHKQLQELLEKGFIRPSYSPWGAPVLFVKKKDGTMRLCIDYRELNKVTIKNRYPLPRIDDLFDQLKGAVIFSKIDLRSGYHQLRIKEGDIPKTAFRSRYGHYEFVVMPFGLTNAPAAFMDLMNRVFREFLDKFVIVFIDDILIYSESKEEHEKHLREVLETLRKHKLYAKFSKCEFWLDHVAFLGHVVSKQGVSVDPSKVAAVRDWSRPKNAKEVRSFLCLAGYYRKFVEGFSAIALPLTILTRKGKKFEWTGRCEESFQELKDRLTSAHVLALPEGKEGFVIFTDASKMGLGAVLMQNERVIAWTLSRSVVEDYSDVFPEDLPGLPPSREIEFEIELLPGTAPISRAPYRMAPAELQELHKQLQELLEKGFIRPSYSPWGAPVLFVKKKDGTMRLCIDYRELNKVTIKNRYPLPRIDDLFDQLKGAVIFSKIDLRSGYHQLRIKEGDIPKTAFRSWYGHYEFVVMPFGLTNAPAAFMDLMNRVFREFLDKFVIVFIDDILIYSKSKEEHEKHLREVLETLRKHKLYAKFSKCEFWLDHVAFLGHVVSKQGVSVDPSKVAAVRDWSRPKNAKEVRSFLGLAGYYRKFVEGFSAIALPLTTLTRKGKKFEWTGRCEESFQELKDRLTSAHVLALPEGKEGFVIFTDASKMGLGAVLMQNERVIAYASRQLKDYEANYPTRDLELAAVIHALKIWRHYLYGVQCKIFTDHKSLKYIFTQKDLNMRQRRWLELVKDYDCEILYHPGKANKVADALSRKSSATVMSMMVMDPRLRKEIEDFESEIVAAMTTTPSIFGNMAMKQELDPELVKLKECVKEGKCPEFRVDQTGRLLLHNRLCIPDIEGLRKQIMKEAHETSFTMHPGSTKMYHDLKKNFWWSGMKKDVAKFVQSCLTCQQVKAEHQRPGGELQPIQIPEWKWDEISMDFIMGLPKTTGGYDAIWVIVDRLTKSAHFIPISASISLEKLAKIYIQEIVRLHGVPKSIISDRDSRFTSHFWKCVQQSLGTKLKFSTAFHPQTDGQTERTNQILEDMLRACTLDFQGGWAKYLSLAEFAYNNSYQATIGMAPYEALYGRRCRSPISWHETGEKKILEEELQGRTELIDETSEAIKTIRQRIESAHCRQKSYADVRRRPLEFEVGDFVFVKIAPMKGVMRFGKKGKLSPRFTGPYEITRRVGKVAYELALPEEFSGIHNVFHVSMLRKYFADPEHVLIPPIVEVQKDLSYDEKPVQILDREVRRLRNKEIALVKVLWQNQKVEETTWEVEDDMRRRYPELF</sequence>
<keyword evidence="14" id="KW-0233">DNA recombination</keyword>
<gene>
    <name evidence="18" type="ORF">CEURO_LOCUS20985</name>
</gene>
<organism evidence="18 19">
    <name type="scientific">Cuscuta europaea</name>
    <name type="common">European dodder</name>
    <dbReference type="NCBI Taxonomy" id="41803"/>
    <lineage>
        <taxon>Eukaryota</taxon>
        <taxon>Viridiplantae</taxon>
        <taxon>Streptophyta</taxon>
        <taxon>Embryophyta</taxon>
        <taxon>Tracheophyta</taxon>
        <taxon>Spermatophyta</taxon>
        <taxon>Magnoliopsida</taxon>
        <taxon>eudicotyledons</taxon>
        <taxon>Gunneridae</taxon>
        <taxon>Pentapetalae</taxon>
        <taxon>asterids</taxon>
        <taxon>lamiids</taxon>
        <taxon>Solanales</taxon>
        <taxon>Convolvulaceae</taxon>
        <taxon>Cuscuteae</taxon>
        <taxon>Cuscuta</taxon>
        <taxon>Cuscuta subgen. Cuscuta</taxon>
    </lineage>
</organism>
<keyword evidence="6" id="KW-0064">Aspartyl protease</keyword>
<comment type="caution">
    <text evidence="18">The sequence shown here is derived from an EMBL/GenBank/DDBJ whole genome shotgun (WGS) entry which is preliminary data.</text>
</comment>
<dbReference type="GO" id="GO:0015074">
    <property type="term" value="P:DNA integration"/>
    <property type="evidence" value="ECO:0007669"/>
    <property type="project" value="UniProtKB-KW"/>
</dbReference>
<keyword evidence="9" id="KW-0460">Magnesium</keyword>
<keyword evidence="19" id="KW-1185">Reference proteome</keyword>
<dbReference type="Pfam" id="PF24626">
    <property type="entry name" value="SH3_Tf2-1"/>
    <property type="match status" value="1"/>
</dbReference>
<accession>A0A9P0ZUW8</accession>
<dbReference type="Pfam" id="PF00078">
    <property type="entry name" value="RVT_1"/>
    <property type="match status" value="2"/>
</dbReference>
<evidence type="ECO:0000256" key="3">
    <source>
        <dbReference type="ARBA" id="ARBA00022695"/>
    </source>
</evidence>
<keyword evidence="10" id="KW-0229">DNA integration</keyword>
<evidence type="ECO:0000256" key="14">
    <source>
        <dbReference type="ARBA" id="ARBA00023172"/>
    </source>
</evidence>
<evidence type="ECO:0000256" key="7">
    <source>
        <dbReference type="ARBA" id="ARBA00022759"/>
    </source>
</evidence>
<evidence type="ECO:0000256" key="10">
    <source>
        <dbReference type="ARBA" id="ARBA00022908"/>
    </source>
</evidence>
<keyword evidence="12" id="KW-0239">DNA-directed DNA polymerase</keyword>
<dbReference type="InterPro" id="IPR041588">
    <property type="entry name" value="Integrase_H2C2"/>
</dbReference>
<keyword evidence="2" id="KW-0808">Transferase</keyword>
<dbReference type="InterPro" id="IPR001584">
    <property type="entry name" value="Integrase_cat-core"/>
</dbReference>
<dbReference type="GO" id="GO:0006310">
    <property type="term" value="P:DNA recombination"/>
    <property type="evidence" value="ECO:0007669"/>
    <property type="project" value="UniProtKB-KW"/>
</dbReference>
<dbReference type="InterPro" id="IPR043128">
    <property type="entry name" value="Rev_trsase/Diguanyl_cyclase"/>
</dbReference>
<dbReference type="EMBL" id="CAMAPE010000070">
    <property type="protein sequence ID" value="CAH9116033.1"/>
    <property type="molecule type" value="Genomic_DNA"/>
</dbReference>
<dbReference type="InterPro" id="IPR056924">
    <property type="entry name" value="SH3_Tf2-1"/>
</dbReference>
<dbReference type="OrthoDB" id="1939135at2759"/>
<dbReference type="InterPro" id="IPR041577">
    <property type="entry name" value="RT_RNaseH_2"/>
</dbReference>
<dbReference type="InterPro" id="IPR000477">
    <property type="entry name" value="RT_dom"/>
</dbReference>
<dbReference type="GO" id="GO:0046872">
    <property type="term" value="F:metal ion binding"/>
    <property type="evidence" value="ECO:0007669"/>
    <property type="project" value="UniProtKB-KW"/>
</dbReference>
<keyword evidence="13" id="KW-0238">DNA-binding</keyword>
<dbReference type="FunFam" id="1.10.340.70:FF:000001">
    <property type="entry name" value="Retrovirus-related Pol polyprotein from transposon gypsy-like Protein"/>
    <property type="match status" value="1"/>
</dbReference>
<dbReference type="InterPro" id="IPR050951">
    <property type="entry name" value="Retrovirus_Pol_polyprotein"/>
</dbReference>
<dbReference type="Pfam" id="PF17917">
    <property type="entry name" value="RT_RNaseH"/>
    <property type="match status" value="1"/>
</dbReference>
<evidence type="ECO:0000313" key="18">
    <source>
        <dbReference type="EMBL" id="CAH9116033.1"/>
    </source>
</evidence>
<evidence type="ECO:0000256" key="13">
    <source>
        <dbReference type="ARBA" id="ARBA00023125"/>
    </source>
</evidence>
<dbReference type="PROSITE" id="PS50878">
    <property type="entry name" value="RT_POL"/>
    <property type="match status" value="2"/>
</dbReference>
<evidence type="ECO:0000256" key="6">
    <source>
        <dbReference type="ARBA" id="ARBA00022750"/>
    </source>
</evidence>
<dbReference type="GO" id="GO:0003677">
    <property type="term" value="F:DNA binding"/>
    <property type="evidence" value="ECO:0007669"/>
    <property type="project" value="UniProtKB-KW"/>
</dbReference>
<dbReference type="Gene3D" id="1.10.340.70">
    <property type="match status" value="1"/>
</dbReference>
<dbReference type="Gene3D" id="3.30.70.270">
    <property type="match status" value="4"/>
</dbReference>
<dbReference type="AlphaFoldDB" id="A0A9P0ZUW8"/>
<evidence type="ECO:0000259" key="16">
    <source>
        <dbReference type="PROSITE" id="PS50878"/>
    </source>
</evidence>
<evidence type="ECO:0000259" key="17">
    <source>
        <dbReference type="PROSITE" id="PS50994"/>
    </source>
</evidence>
<feature type="domain" description="Reverse transcriptase" evidence="16">
    <location>
        <begin position="376"/>
        <end position="555"/>
    </location>
</feature>
<dbReference type="FunFam" id="3.30.70.270:FF:000020">
    <property type="entry name" value="Transposon Tf2-6 polyprotein-like Protein"/>
    <property type="match status" value="2"/>
</dbReference>
<dbReference type="FunFam" id="3.10.20.370:FF:000001">
    <property type="entry name" value="Retrovirus-related Pol polyprotein from transposon 17.6-like protein"/>
    <property type="match status" value="1"/>
</dbReference>
<dbReference type="GO" id="GO:0003964">
    <property type="term" value="F:RNA-directed DNA polymerase activity"/>
    <property type="evidence" value="ECO:0007669"/>
    <property type="project" value="UniProtKB-KW"/>
</dbReference>
<evidence type="ECO:0008006" key="20">
    <source>
        <dbReference type="Google" id="ProtNLM"/>
    </source>
</evidence>
<dbReference type="Gene3D" id="3.10.10.10">
    <property type="entry name" value="HIV Type 1 Reverse Transcriptase, subunit A, domain 1"/>
    <property type="match status" value="2"/>
</dbReference>
<dbReference type="GO" id="GO:0004190">
    <property type="term" value="F:aspartic-type endopeptidase activity"/>
    <property type="evidence" value="ECO:0007669"/>
    <property type="project" value="UniProtKB-KW"/>
</dbReference>
<feature type="domain" description="Reverse transcriptase" evidence="16">
    <location>
        <begin position="17"/>
        <end position="196"/>
    </location>
</feature>
<reference evidence="18" key="1">
    <citation type="submission" date="2022-07" db="EMBL/GenBank/DDBJ databases">
        <authorList>
            <person name="Macas J."/>
            <person name="Novak P."/>
            <person name="Neumann P."/>
        </authorList>
    </citation>
    <scope>NUCLEOTIDE SEQUENCE</scope>
</reference>
<evidence type="ECO:0000256" key="11">
    <source>
        <dbReference type="ARBA" id="ARBA00022918"/>
    </source>
</evidence>
<evidence type="ECO:0000256" key="9">
    <source>
        <dbReference type="ARBA" id="ARBA00022842"/>
    </source>
</evidence>
<dbReference type="InterPro" id="IPR036397">
    <property type="entry name" value="RNaseH_sf"/>
</dbReference>
<evidence type="ECO:0000256" key="8">
    <source>
        <dbReference type="ARBA" id="ARBA00022801"/>
    </source>
</evidence>
<evidence type="ECO:0000313" key="19">
    <source>
        <dbReference type="Proteomes" id="UP001152484"/>
    </source>
</evidence>
<dbReference type="InterPro" id="IPR041373">
    <property type="entry name" value="RT_RNaseH"/>
</dbReference>
<evidence type="ECO:0000256" key="5">
    <source>
        <dbReference type="ARBA" id="ARBA00022723"/>
    </source>
</evidence>
<dbReference type="InterPro" id="IPR012337">
    <property type="entry name" value="RNaseH-like_sf"/>
</dbReference>
<dbReference type="FunFam" id="3.10.10.10:FF:000007">
    <property type="entry name" value="Retrovirus-related Pol polyprotein from transposon 17.6-like Protein"/>
    <property type="match status" value="1"/>
</dbReference>
<evidence type="ECO:0000256" key="15">
    <source>
        <dbReference type="ARBA" id="ARBA00023268"/>
    </source>
</evidence>
<dbReference type="Pfam" id="PF17919">
    <property type="entry name" value="RT_RNaseH_2"/>
    <property type="match status" value="1"/>
</dbReference>
<dbReference type="SUPFAM" id="SSF56672">
    <property type="entry name" value="DNA/RNA polymerases"/>
    <property type="match status" value="2"/>
</dbReference>
<dbReference type="Pfam" id="PF17921">
    <property type="entry name" value="Integrase_H2C2"/>
    <property type="match status" value="1"/>
</dbReference>
<dbReference type="Gene3D" id="3.30.420.10">
    <property type="entry name" value="Ribonuclease H-like superfamily/Ribonuclease H"/>
    <property type="match status" value="1"/>
</dbReference>
<evidence type="ECO:0000256" key="1">
    <source>
        <dbReference type="ARBA" id="ARBA00022670"/>
    </source>
</evidence>
<keyword evidence="11" id="KW-0695">RNA-directed DNA polymerase</keyword>
<keyword evidence="3" id="KW-0548">Nucleotidyltransferase</keyword>
<dbReference type="InterPro" id="IPR043502">
    <property type="entry name" value="DNA/RNA_pol_sf"/>
</dbReference>
<dbReference type="FunFam" id="3.30.420.10:FF:000032">
    <property type="entry name" value="Retrovirus-related Pol polyprotein from transposon 297-like Protein"/>
    <property type="match status" value="1"/>
</dbReference>
<keyword evidence="4" id="KW-0540">Nuclease</keyword>
<dbReference type="GO" id="GO:0004519">
    <property type="term" value="F:endonuclease activity"/>
    <property type="evidence" value="ECO:0007669"/>
    <property type="project" value="UniProtKB-KW"/>
</dbReference>
<keyword evidence="8" id="KW-0378">Hydrolase</keyword>
<keyword evidence="5" id="KW-0479">Metal-binding</keyword>
<dbReference type="SUPFAM" id="SSF53098">
    <property type="entry name" value="Ribonuclease H-like"/>
    <property type="match status" value="1"/>
</dbReference>
<keyword evidence="1" id="KW-0645">Protease</keyword>
<feature type="domain" description="Integrase catalytic" evidence="17">
    <location>
        <begin position="911"/>
        <end position="1078"/>
    </location>
</feature>
<evidence type="ECO:0000256" key="2">
    <source>
        <dbReference type="ARBA" id="ARBA00022679"/>
    </source>
</evidence>
<name>A0A9P0ZUW8_CUSEU</name>
<dbReference type="GO" id="GO:0006508">
    <property type="term" value="P:proteolysis"/>
    <property type="evidence" value="ECO:0007669"/>
    <property type="project" value="UniProtKB-KW"/>
</dbReference>
<dbReference type="CDD" id="cd01647">
    <property type="entry name" value="RT_LTR"/>
    <property type="match status" value="2"/>
</dbReference>
<dbReference type="PROSITE" id="PS50994">
    <property type="entry name" value="INTEGRASE"/>
    <property type="match status" value="1"/>
</dbReference>
<dbReference type="CDD" id="cd09274">
    <property type="entry name" value="RNase_HI_RT_Ty3"/>
    <property type="match status" value="1"/>
</dbReference>
<dbReference type="PANTHER" id="PTHR37984:SF5">
    <property type="entry name" value="PROTEIN NYNRIN-LIKE"/>
    <property type="match status" value="1"/>
</dbReference>
<protein>
    <recommendedName>
        <fullName evidence="20">Reverse transcriptase</fullName>
    </recommendedName>
</protein>
<keyword evidence="7" id="KW-0255">Endonuclease</keyword>
<evidence type="ECO:0000256" key="4">
    <source>
        <dbReference type="ARBA" id="ARBA00022722"/>
    </source>
</evidence>
<dbReference type="PANTHER" id="PTHR37984">
    <property type="entry name" value="PROTEIN CBG26694"/>
    <property type="match status" value="1"/>
</dbReference>
<evidence type="ECO:0000256" key="12">
    <source>
        <dbReference type="ARBA" id="ARBA00022932"/>
    </source>
</evidence>